<evidence type="ECO:0000256" key="4">
    <source>
        <dbReference type="ARBA" id="ARBA00022989"/>
    </source>
</evidence>
<dbReference type="InterPro" id="IPR002781">
    <property type="entry name" value="TM_pro_TauE-like"/>
</dbReference>
<feature type="transmembrane region" description="Helical" evidence="6">
    <location>
        <begin position="176"/>
        <end position="194"/>
    </location>
</feature>
<dbReference type="PANTHER" id="PTHR43701">
    <property type="entry name" value="MEMBRANE TRANSPORTER PROTEIN MJ0441-RELATED"/>
    <property type="match status" value="1"/>
</dbReference>
<dbReference type="Proteomes" id="UP001209922">
    <property type="component" value="Unassembled WGS sequence"/>
</dbReference>
<keyword evidence="8" id="KW-1185">Reference proteome</keyword>
<accession>A0ABT3JWP8</accession>
<evidence type="ECO:0000256" key="6">
    <source>
        <dbReference type="RuleBase" id="RU363041"/>
    </source>
</evidence>
<evidence type="ECO:0000256" key="1">
    <source>
        <dbReference type="ARBA" id="ARBA00004141"/>
    </source>
</evidence>
<feature type="transmembrane region" description="Helical" evidence="6">
    <location>
        <begin position="6"/>
        <end position="31"/>
    </location>
</feature>
<dbReference type="PANTHER" id="PTHR43701:SF12">
    <property type="entry name" value="MEMBRANE TRANSPORTER PROTEIN YTNM-RELATED"/>
    <property type="match status" value="1"/>
</dbReference>
<gene>
    <name evidence="7" type="ORF">OK345_10405</name>
</gene>
<keyword evidence="4 6" id="KW-1133">Transmembrane helix</keyword>
<name>A0ABT3JWP8_9XANT</name>
<feature type="transmembrane region" description="Helical" evidence="6">
    <location>
        <begin position="200"/>
        <end position="219"/>
    </location>
</feature>
<comment type="subcellular location">
    <subcellularLocation>
        <location evidence="6">Cell membrane</location>
        <topology evidence="6">Multi-pass membrane protein</topology>
    </subcellularLocation>
    <subcellularLocation>
        <location evidence="1">Membrane</location>
        <topology evidence="1">Multi-pass membrane protein</topology>
    </subcellularLocation>
</comment>
<keyword evidence="3 6" id="KW-0812">Transmembrane</keyword>
<comment type="caution">
    <text evidence="7">The sequence shown here is derived from an EMBL/GenBank/DDBJ whole genome shotgun (WGS) entry which is preliminary data.</text>
</comment>
<reference evidence="7 8" key="1">
    <citation type="submission" date="2022-10" db="EMBL/GenBank/DDBJ databases">
        <title>Xanthomonas sp. H13-6.</title>
        <authorList>
            <person name="Liu X."/>
            <person name="Deng Z."/>
            <person name="Jiang Y."/>
            <person name="Yu T."/>
            <person name="Ai J."/>
        </authorList>
    </citation>
    <scope>NUCLEOTIDE SEQUENCE [LARGE SCALE GENOMIC DNA]</scope>
    <source>
        <strain evidence="7 8">H13-6</strain>
    </source>
</reference>
<dbReference type="Pfam" id="PF01925">
    <property type="entry name" value="TauE"/>
    <property type="match status" value="1"/>
</dbReference>
<dbReference type="InterPro" id="IPR051598">
    <property type="entry name" value="TSUP/Inactive_protease-like"/>
</dbReference>
<evidence type="ECO:0000313" key="8">
    <source>
        <dbReference type="Proteomes" id="UP001209922"/>
    </source>
</evidence>
<keyword evidence="6" id="KW-1003">Cell membrane</keyword>
<feature type="transmembrane region" description="Helical" evidence="6">
    <location>
        <begin position="75"/>
        <end position="94"/>
    </location>
</feature>
<dbReference type="RefSeq" id="WP_265127902.1">
    <property type="nucleotide sequence ID" value="NZ_JAPCHY010000008.1"/>
</dbReference>
<feature type="transmembrane region" description="Helical" evidence="6">
    <location>
        <begin position="106"/>
        <end position="123"/>
    </location>
</feature>
<evidence type="ECO:0000256" key="5">
    <source>
        <dbReference type="ARBA" id="ARBA00023136"/>
    </source>
</evidence>
<protein>
    <recommendedName>
        <fullName evidence="6">Probable membrane transporter protein</fullName>
    </recommendedName>
</protein>
<evidence type="ECO:0000256" key="2">
    <source>
        <dbReference type="ARBA" id="ARBA00009142"/>
    </source>
</evidence>
<evidence type="ECO:0000256" key="3">
    <source>
        <dbReference type="ARBA" id="ARBA00022692"/>
    </source>
</evidence>
<dbReference type="EMBL" id="JAPCHY010000008">
    <property type="protein sequence ID" value="MCW4472916.1"/>
    <property type="molecule type" value="Genomic_DNA"/>
</dbReference>
<keyword evidence="5 6" id="KW-0472">Membrane</keyword>
<evidence type="ECO:0000313" key="7">
    <source>
        <dbReference type="EMBL" id="MCW4472916.1"/>
    </source>
</evidence>
<feature type="transmembrane region" description="Helical" evidence="6">
    <location>
        <begin position="226"/>
        <end position="248"/>
    </location>
</feature>
<sequence length="254" mass="26195">MELGSEFYWFILIGLAAQLVDGALGMAFGLVSSSVLLSMGLPPAAVSASIHTAEVFTTGASGASHLAAGNVDRKLFLRLALPGALGGVIGAYVLTQLPGDLVRPFIYLYLLGLAVMILLRAAGRLIPKREVQRVPVLGFTAGLLDASGGGGWGPVATSTLLARGGQARTTIGTVNAAEFVVTVAISATFLLSMGLQHLPIVAGLMIGGMMAAPVAAVLVKRVRERWVLVAVGVLVLSISLFQIGHALMRLRGAT</sequence>
<comment type="similarity">
    <text evidence="2 6">Belongs to the 4-toluene sulfonate uptake permease (TSUP) (TC 2.A.102) family.</text>
</comment>
<proteinExistence type="inferred from homology"/>
<organism evidence="7 8">
    <name type="scientific">Xanthomonas chitinilytica</name>
    <dbReference type="NCBI Taxonomy" id="2989819"/>
    <lineage>
        <taxon>Bacteria</taxon>
        <taxon>Pseudomonadati</taxon>
        <taxon>Pseudomonadota</taxon>
        <taxon>Gammaproteobacteria</taxon>
        <taxon>Lysobacterales</taxon>
        <taxon>Lysobacteraceae</taxon>
        <taxon>Xanthomonas</taxon>
    </lineage>
</organism>